<keyword evidence="1" id="KW-1133">Transmembrane helix</keyword>
<feature type="transmembrane region" description="Helical" evidence="1">
    <location>
        <begin position="31"/>
        <end position="53"/>
    </location>
</feature>
<keyword evidence="2" id="KW-0328">Glycosyltransferase</keyword>
<accession>A0ABU3C734</accession>
<dbReference type="InterPro" id="IPR045922">
    <property type="entry name" value="DUF6341"/>
</dbReference>
<organism evidence="2 3">
    <name type="scientific">Autumnicola tepida</name>
    <dbReference type="NCBI Taxonomy" id="3075595"/>
    <lineage>
        <taxon>Bacteria</taxon>
        <taxon>Pseudomonadati</taxon>
        <taxon>Bacteroidota</taxon>
        <taxon>Flavobacteriia</taxon>
        <taxon>Flavobacteriales</taxon>
        <taxon>Flavobacteriaceae</taxon>
        <taxon>Autumnicola</taxon>
    </lineage>
</organism>
<dbReference type="Pfam" id="PF19868">
    <property type="entry name" value="DUF6341"/>
    <property type="match status" value="1"/>
</dbReference>
<name>A0ABU3C734_9FLAO</name>
<evidence type="ECO:0000313" key="3">
    <source>
        <dbReference type="Proteomes" id="UP001262889"/>
    </source>
</evidence>
<keyword evidence="2" id="KW-0808">Transferase</keyword>
<dbReference type="Proteomes" id="UP001262889">
    <property type="component" value="Unassembled WGS sequence"/>
</dbReference>
<dbReference type="EMBL" id="JAVRHQ010000003">
    <property type="protein sequence ID" value="MDT0642158.1"/>
    <property type="molecule type" value="Genomic_DNA"/>
</dbReference>
<keyword evidence="3" id="KW-1185">Reference proteome</keyword>
<evidence type="ECO:0000313" key="2">
    <source>
        <dbReference type="EMBL" id="MDT0642158.1"/>
    </source>
</evidence>
<comment type="caution">
    <text evidence="2">The sequence shown here is derived from an EMBL/GenBank/DDBJ whole genome shotgun (WGS) entry which is preliminary data.</text>
</comment>
<sequence length="77" mass="9258">MRDLFEGIEWLFEEILFIPLDALRELQFDSWWLANAINFIFLIIGIAAFAYWLKELKKFQDRDEEETKSSKHSPYLG</sequence>
<proteinExistence type="predicted"/>
<dbReference type="GO" id="GO:0016757">
    <property type="term" value="F:glycosyltransferase activity"/>
    <property type="evidence" value="ECO:0007669"/>
    <property type="project" value="UniProtKB-KW"/>
</dbReference>
<keyword evidence="1" id="KW-0472">Membrane</keyword>
<evidence type="ECO:0000256" key="1">
    <source>
        <dbReference type="SAM" id="Phobius"/>
    </source>
</evidence>
<protein>
    <submittedName>
        <fullName evidence="2">Uracil phosphoribosyltransferase</fullName>
    </submittedName>
</protein>
<reference evidence="2 3" key="1">
    <citation type="submission" date="2023-09" db="EMBL/GenBank/DDBJ databases">
        <authorList>
            <person name="Rey-Velasco X."/>
        </authorList>
    </citation>
    <scope>NUCLEOTIDE SEQUENCE [LARGE SCALE GENOMIC DNA]</scope>
    <source>
        <strain evidence="2 3">F363</strain>
    </source>
</reference>
<keyword evidence="1" id="KW-0812">Transmembrane</keyword>
<gene>
    <name evidence="2" type="ORF">RM553_04865</name>
</gene>